<sequence length="118" mass="13127">MDPERVPECGNIRHLKSAYETRHLICADMDPPEYPLNVSGVTMQQTAANLTLPEYQRLLLALTPASSEVLLLGMVLPVEQIKALKDAGIPLRWQPLGACYTLRIFEEAARLVLTASRI</sequence>
<name>A0ABQ2CVD2_9DEIO</name>
<comment type="caution">
    <text evidence="1">The sequence shown here is derived from an EMBL/GenBank/DDBJ whole genome shotgun (WGS) entry which is preliminary data.</text>
</comment>
<gene>
    <name evidence="1" type="ORF">GCM10008938_08470</name>
</gene>
<keyword evidence="2" id="KW-1185">Reference proteome</keyword>
<protein>
    <submittedName>
        <fullName evidence="1">Uncharacterized protein</fullName>
    </submittedName>
</protein>
<proteinExistence type="predicted"/>
<dbReference type="Proteomes" id="UP000632222">
    <property type="component" value="Unassembled WGS sequence"/>
</dbReference>
<organism evidence="1 2">
    <name type="scientific">Deinococcus roseus</name>
    <dbReference type="NCBI Taxonomy" id="392414"/>
    <lineage>
        <taxon>Bacteria</taxon>
        <taxon>Thermotogati</taxon>
        <taxon>Deinococcota</taxon>
        <taxon>Deinococci</taxon>
        <taxon>Deinococcales</taxon>
        <taxon>Deinococcaceae</taxon>
        <taxon>Deinococcus</taxon>
    </lineage>
</organism>
<dbReference type="EMBL" id="BMOD01000002">
    <property type="protein sequence ID" value="GGJ24666.1"/>
    <property type="molecule type" value="Genomic_DNA"/>
</dbReference>
<accession>A0ABQ2CVD2</accession>
<reference evidence="2" key="1">
    <citation type="journal article" date="2019" name="Int. J. Syst. Evol. Microbiol.">
        <title>The Global Catalogue of Microorganisms (GCM) 10K type strain sequencing project: providing services to taxonomists for standard genome sequencing and annotation.</title>
        <authorList>
            <consortium name="The Broad Institute Genomics Platform"/>
            <consortium name="The Broad Institute Genome Sequencing Center for Infectious Disease"/>
            <person name="Wu L."/>
            <person name="Ma J."/>
        </authorList>
    </citation>
    <scope>NUCLEOTIDE SEQUENCE [LARGE SCALE GENOMIC DNA]</scope>
    <source>
        <strain evidence="2">JCM 14370</strain>
    </source>
</reference>
<evidence type="ECO:0000313" key="1">
    <source>
        <dbReference type="EMBL" id="GGJ24666.1"/>
    </source>
</evidence>
<evidence type="ECO:0000313" key="2">
    <source>
        <dbReference type="Proteomes" id="UP000632222"/>
    </source>
</evidence>